<accession>A0A165C789</accession>
<protein>
    <submittedName>
        <fullName evidence="2">Uncharacterized protein</fullName>
    </submittedName>
</protein>
<evidence type="ECO:0000256" key="1">
    <source>
        <dbReference type="SAM" id="MobiDB-lite"/>
    </source>
</evidence>
<gene>
    <name evidence="2" type="ORF">CALCODRAFT_513341</name>
</gene>
<dbReference type="Proteomes" id="UP000076842">
    <property type="component" value="Unassembled WGS sequence"/>
</dbReference>
<evidence type="ECO:0000313" key="2">
    <source>
        <dbReference type="EMBL" id="KZT50350.1"/>
    </source>
</evidence>
<feature type="region of interest" description="Disordered" evidence="1">
    <location>
        <begin position="345"/>
        <end position="364"/>
    </location>
</feature>
<feature type="compositionally biased region" description="Basic and acidic residues" evidence="1">
    <location>
        <begin position="354"/>
        <end position="364"/>
    </location>
</feature>
<dbReference type="InParanoid" id="A0A165C789"/>
<proteinExistence type="predicted"/>
<sequence length="480" mass="53481">MPSSNSPVSVNTVGDATLPVYDFTESGTTGLTNGWVGTMNVSYGVASVLCTYRAMVQDKNARVSTAYKQIVKGCASWLAGPHHEDMAVEQTTKAWLSVRNKLDSGAWPKIALGVFVPDEEETIAGRHVRVGTLYRPKERGYVSLAFWTLVTLLHETSHAIVWEVGPDDDPSWQTPPRIGTTTGISRPGHPTVYTGESGEKVEKILFGGDVWGAARSVTPGSNDFEQLLDPRKDKRRVDWKSVLLCTVDYEPVPEEEDNRLEVADNKIFGADNWSWNRSHCLIPAVTPEMVFAAGPEESEVDDEHIELGGVGGGGIVEGQELVEGEMEEEDLENDESVEKEMSSMNDQLCSSKGAEAEKEEKEDGTRTRRTVCIFGAHTPSIWTSRVADPPSTDMAFMIDILERKMDFPANSSVLIDKGYILKTTLTRGRIYAQWNFQDVARRFKRRRGDECSEGDHVVYNILQERTRQEGTFRFALLRHK</sequence>
<dbReference type="EMBL" id="KV424185">
    <property type="protein sequence ID" value="KZT50350.1"/>
    <property type="molecule type" value="Genomic_DNA"/>
</dbReference>
<name>A0A165C789_9BASI</name>
<reference evidence="2 3" key="1">
    <citation type="journal article" date="2016" name="Mol. Biol. Evol.">
        <title>Comparative Genomics of Early-Diverging Mushroom-Forming Fungi Provides Insights into the Origins of Lignocellulose Decay Capabilities.</title>
        <authorList>
            <person name="Nagy L.G."/>
            <person name="Riley R."/>
            <person name="Tritt A."/>
            <person name="Adam C."/>
            <person name="Daum C."/>
            <person name="Floudas D."/>
            <person name="Sun H."/>
            <person name="Yadav J.S."/>
            <person name="Pangilinan J."/>
            <person name="Larsson K.H."/>
            <person name="Matsuura K."/>
            <person name="Barry K."/>
            <person name="Labutti K."/>
            <person name="Kuo R."/>
            <person name="Ohm R.A."/>
            <person name="Bhattacharya S.S."/>
            <person name="Shirouzu T."/>
            <person name="Yoshinaga Y."/>
            <person name="Martin F.M."/>
            <person name="Grigoriev I.V."/>
            <person name="Hibbett D.S."/>
        </authorList>
    </citation>
    <scope>NUCLEOTIDE SEQUENCE [LARGE SCALE GENOMIC DNA]</scope>
    <source>
        <strain evidence="2 3">HHB12733</strain>
    </source>
</reference>
<dbReference type="AlphaFoldDB" id="A0A165C789"/>
<organism evidence="2 3">
    <name type="scientific">Calocera cornea HHB12733</name>
    <dbReference type="NCBI Taxonomy" id="1353952"/>
    <lineage>
        <taxon>Eukaryota</taxon>
        <taxon>Fungi</taxon>
        <taxon>Dikarya</taxon>
        <taxon>Basidiomycota</taxon>
        <taxon>Agaricomycotina</taxon>
        <taxon>Dacrymycetes</taxon>
        <taxon>Dacrymycetales</taxon>
        <taxon>Dacrymycetaceae</taxon>
        <taxon>Calocera</taxon>
    </lineage>
</organism>
<evidence type="ECO:0000313" key="3">
    <source>
        <dbReference type="Proteomes" id="UP000076842"/>
    </source>
</evidence>
<keyword evidence="3" id="KW-1185">Reference proteome</keyword>